<dbReference type="HAMAP" id="MF_03056">
    <property type="entry name" value="TRM82"/>
    <property type="match status" value="1"/>
</dbReference>
<dbReference type="PANTHER" id="PTHR16288:SF0">
    <property type="entry name" value="TRNA (GUANINE-N(7)-)-METHYLTRANSFERASE NON-CATALYTIC SUBUNIT WDR4"/>
    <property type="match status" value="1"/>
</dbReference>
<sequence>MSVSVFNSNIILCSGDNVISYNYKTKIELSIELPKLIISNNVKLHNNLDIEACHGITSITFSPDGEYYCVCTNRKQLCLFKRADNLLVFNKTLIRAASKVQFTPNNDIVVADKSGDAYLYRNSTVDDSKDGTLILGHLSMLLDVLVTKNNEFIITADRDEKIRVSKFPNAYNIQSYCLGHTKFVNNIVELPHDLDVLVSAGGDGAFKFWDFKNGIEIKSISYKDKINENDIYKLNENLRNLELTEVVDELPVKYLRLTKVDDNCSILMSSFYGNGNIIIYHVSGTLTSGLTVNFKQKIDEKNEPLECVFHQEQLWLLFDDGFKVFDLQNEIFVENTEITDNLNKVNESWRLLRSNVNKLNFYPILYKRKFDTIQEYQERKKSRLTSVIE</sequence>
<proteinExistence type="inferred from homology"/>
<keyword evidence="5 8" id="KW-0539">Nucleus</keyword>
<dbReference type="AlphaFoldDB" id="A0AAV7HQR4"/>
<organism evidence="10 11">
    <name type="scientific">Cotesia glomerata</name>
    <name type="common">Lepidopteran parasitic wasp</name>
    <name type="synonym">Apanteles glomeratus</name>
    <dbReference type="NCBI Taxonomy" id="32391"/>
    <lineage>
        <taxon>Eukaryota</taxon>
        <taxon>Metazoa</taxon>
        <taxon>Ecdysozoa</taxon>
        <taxon>Arthropoda</taxon>
        <taxon>Hexapoda</taxon>
        <taxon>Insecta</taxon>
        <taxon>Pterygota</taxon>
        <taxon>Neoptera</taxon>
        <taxon>Endopterygota</taxon>
        <taxon>Hymenoptera</taxon>
        <taxon>Apocrita</taxon>
        <taxon>Ichneumonoidea</taxon>
        <taxon>Braconidae</taxon>
        <taxon>Microgastrinae</taxon>
        <taxon>Cotesia</taxon>
    </lineage>
</organism>
<evidence type="ECO:0000256" key="4">
    <source>
        <dbReference type="ARBA" id="ARBA00022737"/>
    </source>
</evidence>
<dbReference type="GO" id="GO:0106004">
    <property type="term" value="P:tRNA (guanine-N7)-methylation"/>
    <property type="evidence" value="ECO:0007669"/>
    <property type="project" value="UniProtKB-UniRule"/>
</dbReference>
<gene>
    <name evidence="10" type="ORF">KQX54_009838</name>
</gene>
<dbReference type="PROSITE" id="PS50082">
    <property type="entry name" value="WD_REPEATS_2"/>
    <property type="match status" value="1"/>
</dbReference>
<evidence type="ECO:0000256" key="6">
    <source>
        <dbReference type="ARBA" id="ARBA00093337"/>
    </source>
</evidence>
<evidence type="ECO:0000313" key="11">
    <source>
        <dbReference type="Proteomes" id="UP000826195"/>
    </source>
</evidence>
<comment type="caution">
    <text evidence="10">The sequence shown here is derived from an EMBL/GenBank/DDBJ whole genome shotgun (WGS) entry which is preliminary data.</text>
</comment>
<evidence type="ECO:0008006" key="12">
    <source>
        <dbReference type="Google" id="ProtNLM"/>
    </source>
</evidence>
<dbReference type="GO" id="GO:0005634">
    <property type="term" value="C:nucleus"/>
    <property type="evidence" value="ECO:0007669"/>
    <property type="project" value="UniProtKB-SubCell"/>
</dbReference>
<evidence type="ECO:0000256" key="9">
    <source>
        <dbReference type="PROSITE-ProRule" id="PRU00221"/>
    </source>
</evidence>
<keyword evidence="2 8" id="KW-0853">WD repeat</keyword>
<dbReference type="Proteomes" id="UP000826195">
    <property type="component" value="Unassembled WGS sequence"/>
</dbReference>
<dbReference type="InterPro" id="IPR015943">
    <property type="entry name" value="WD40/YVTN_repeat-like_dom_sf"/>
</dbReference>
<dbReference type="PANTHER" id="PTHR16288">
    <property type="entry name" value="WD40 REPEAT PROTEIN 4"/>
    <property type="match status" value="1"/>
</dbReference>
<name>A0AAV7HQR4_COTGL</name>
<comment type="pathway">
    <text evidence="8">tRNA modification; N(7)-methylguanine-tRNA biosynthesis.</text>
</comment>
<reference evidence="10 11" key="1">
    <citation type="journal article" date="2021" name="J. Hered.">
        <title>A chromosome-level genome assembly of the parasitoid wasp, Cotesia glomerata (Hymenoptera: Braconidae).</title>
        <authorList>
            <person name="Pinto B.J."/>
            <person name="Weis J.J."/>
            <person name="Gamble T."/>
            <person name="Ode P.J."/>
            <person name="Paul R."/>
            <person name="Zaspel J.M."/>
        </authorList>
    </citation>
    <scope>NUCLEOTIDE SEQUENCE [LARGE SCALE GENOMIC DNA]</scope>
    <source>
        <strain evidence="10">CgM1</strain>
    </source>
</reference>
<dbReference type="GO" id="GO:0005829">
    <property type="term" value="C:cytosol"/>
    <property type="evidence" value="ECO:0007669"/>
    <property type="project" value="TreeGrafter"/>
</dbReference>
<comment type="function">
    <text evidence="6">Required for the Mettl1-dependent formation of N(7)-methylguanine at position 46 (m7G46) in tRNA. In the Mettl1-wuho methyltransferase complex, it is required to stabilize and induce conformational changes of the catalytic subunit. Required for binding of nanos mRNA and repression of translation by the mei-P26-bgcn-bam-sxl complex. May cooperate with mei-P26 and nanos to derepress the BMP signaling pathway. May cooperate with mei-P26 to suppress expression of a subset of microRNAs. May cooperate with mei-P26 to regulate bam expression levels in germline cells during gametogenesis. Required to promote mitosis to meiosis transition during gametogenesis. May regulate germline cell division in part by regulating ribosome biogenesis.</text>
</comment>
<evidence type="ECO:0000313" key="10">
    <source>
        <dbReference type="EMBL" id="KAH0546463.1"/>
    </source>
</evidence>
<dbReference type="InterPro" id="IPR036322">
    <property type="entry name" value="WD40_repeat_dom_sf"/>
</dbReference>
<keyword evidence="4 8" id="KW-0677">Repeat</keyword>
<evidence type="ECO:0000256" key="2">
    <source>
        <dbReference type="ARBA" id="ARBA00022574"/>
    </source>
</evidence>
<dbReference type="EMBL" id="JAHXZJ010002237">
    <property type="protein sequence ID" value="KAH0546463.1"/>
    <property type="molecule type" value="Genomic_DNA"/>
</dbReference>
<protein>
    <recommendedName>
        <fullName evidence="12">tRNA (guanine-N(7)-)-methyltransferase non-catalytic subunit wuho</fullName>
    </recommendedName>
</protein>
<evidence type="ECO:0000256" key="1">
    <source>
        <dbReference type="ARBA" id="ARBA00004123"/>
    </source>
</evidence>
<keyword evidence="3 8" id="KW-0819">tRNA processing</keyword>
<comment type="subcellular location">
    <subcellularLocation>
        <location evidence="1 8">Nucleus</location>
    </subcellularLocation>
</comment>
<dbReference type="SMART" id="SM00320">
    <property type="entry name" value="WD40"/>
    <property type="match status" value="3"/>
</dbReference>
<comment type="function">
    <text evidence="8">Required for the formation of N(7)-methylguanine at position 46 (m7G46) in tRNA. In the complex, it is required to stabilize and induce conformational changes of the catalytic subunit.</text>
</comment>
<dbReference type="InterPro" id="IPR028884">
    <property type="entry name" value="Trm82"/>
</dbReference>
<keyword evidence="11" id="KW-1185">Reference proteome</keyword>
<dbReference type="InterPro" id="IPR001680">
    <property type="entry name" value="WD40_rpt"/>
</dbReference>
<comment type="similarity">
    <text evidence="8">Belongs to the WD repeat TRM82 family.</text>
</comment>
<evidence type="ECO:0000256" key="8">
    <source>
        <dbReference type="HAMAP-Rule" id="MF_03056"/>
    </source>
</evidence>
<dbReference type="SUPFAM" id="SSF50978">
    <property type="entry name" value="WD40 repeat-like"/>
    <property type="match status" value="1"/>
</dbReference>
<dbReference type="Gene3D" id="2.130.10.10">
    <property type="entry name" value="YVTN repeat-like/Quinoprotein amine dehydrogenase"/>
    <property type="match status" value="1"/>
</dbReference>
<evidence type="ECO:0000256" key="5">
    <source>
        <dbReference type="ARBA" id="ARBA00023242"/>
    </source>
</evidence>
<dbReference type="GO" id="GO:0043527">
    <property type="term" value="C:tRNA methyltransferase complex"/>
    <property type="evidence" value="ECO:0007669"/>
    <property type="project" value="TreeGrafter"/>
</dbReference>
<accession>A0AAV7HQR4</accession>
<feature type="repeat" description="WD" evidence="9">
    <location>
        <begin position="177"/>
        <end position="219"/>
    </location>
</feature>
<evidence type="ECO:0000256" key="7">
    <source>
        <dbReference type="ARBA" id="ARBA00093542"/>
    </source>
</evidence>
<dbReference type="Pfam" id="PF00400">
    <property type="entry name" value="WD40"/>
    <property type="match status" value="1"/>
</dbReference>
<comment type="subunit">
    <text evidence="7">Forms a heterodimer with the catalytic subunit Mettl1. Interacts with mei-P26 and weakly interacts with bgcn; required for the function or formation of the mei-P26-bgcn-bam-sxl complex. Interacts with nanos; may be involved in mei-P26-dependent derepression of the BMP signaling pathway. Interacts with Myc; the interaction may be mediated by mei-P26 and may be involved in the regulation of ribosome biogenesis.</text>
</comment>
<evidence type="ECO:0000256" key="3">
    <source>
        <dbReference type="ARBA" id="ARBA00022694"/>
    </source>
</evidence>